<dbReference type="EMBL" id="WMIF01000011">
    <property type="protein sequence ID" value="MTH34820.1"/>
    <property type="molecule type" value="Genomic_DNA"/>
</dbReference>
<reference evidence="1 2" key="1">
    <citation type="submission" date="2019-11" db="EMBL/GenBank/DDBJ databases">
        <authorList>
            <person name="Dong K."/>
        </authorList>
    </citation>
    <scope>NUCLEOTIDE SEQUENCE [LARGE SCALE GENOMIC DNA]</scope>
    <source>
        <strain evidence="1 2">JCM 17370</strain>
    </source>
</reference>
<protein>
    <submittedName>
        <fullName evidence="1">Uncharacterized protein</fullName>
    </submittedName>
</protein>
<dbReference type="Proteomes" id="UP000442533">
    <property type="component" value="Unassembled WGS sequence"/>
</dbReference>
<name>A0A844H5V9_9RHOB</name>
<proteinExistence type="predicted"/>
<dbReference type="AlphaFoldDB" id="A0A844H5V9"/>
<evidence type="ECO:0000313" key="2">
    <source>
        <dbReference type="Proteomes" id="UP000442533"/>
    </source>
</evidence>
<sequence length="164" mass="18465">MAEAGRGMGGPPMSGMARHFAGPVHLPQVNMDSLLFGQQALRELNVAVTPNCKEQAGVILLLCHDLDSKPSREIRVAISCERALIWKETTGVELQERLARMRQVGREYYLDTPLMQIRLEGVAREREITSQMDRKYRVSVFEVARWSYRGQSGRLLTRGRPVGG</sequence>
<keyword evidence="2" id="KW-1185">Reference proteome</keyword>
<evidence type="ECO:0000313" key="1">
    <source>
        <dbReference type="EMBL" id="MTH34820.1"/>
    </source>
</evidence>
<dbReference type="RefSeq" id="WP_155064376.1">
    <property type="nucleotide sequence ID" value="NZ_WMIF01000011.1"/>
</dbReference>
<gene>
    <name evidence="1" type="ORF">GL279_09440</name>
</gene>
<comment type="caution">
    <text evidence="1">The sequence shown here is derived from an EMBL/GenBank/DDBJ whole genome shotgun (WGS) entry which is preliminary data.</text>
</comment>
<organism evidence="1 2">
    <name type="scientific">Paracoccus limosus</name>
    <dbReference type="NCBI Taxonomy" id="913252"/>
    <lineage>
        <taxon>Bacteria</taxon>
        <taxon>Pseudomonadati</taxon>
        <taxon>Pseudomonadota</taxon>
        <taxon>Alphaproteobacteria</taxon>
        <taxon>Rhodobacterales</taxon>
        <taxon>Paracoccaceae</taxon>
        <taxon>Paracoccus</taxon>
    </lineage>
</organism>
<accession>A0A844H5V9</accession>